<keyword evidence="3" id="KW-1185">Reference proteome</keyword>
<dbReference type="CDD" id="cd11655">
    <property type="entry name" value="rap1_myb-like"/>
    <property type="match status" value="1"/>
</dbReference>
<name>A0AAD7CFB1_9AGAR</name>
<evidence type="ECO:0000256" key="1">
    <source>
        <dbReference type="SAM" id="MobiDB-lite"/>
    </source>
</evidence>
<dbReference type="EMBL" id="JARKIF010000002">
    <property type="protein sequence ID" value="KAJ7647365.1"/>
    <property type="molecule type" value="Genomic_DNA"/>
</dbReference>
<dbReference type="AlphaFoldDB" id="A0AAD7CFB1"/>
<feature type="compositionally biased region" description="Pro residues" evidence="1">
    <location>
        <begin position="108"/>
        <end position="126"/>
    </location>
</feature>
<proteinExistence type="predicted"/>
<sequence length="461" mass="52553">MDQDIFLDPTFGSPLTVFIHEDVPDTFRELLVKHGGQISTAYSGVPYILVDPHKPSGQSLYRQYINKKGKVVLDARWIHECIKEGSLQLFRTNFAGCKVNGTETIAAPSPPPPLEQEPPQQPPPPQQQHYAFYQQWSEQGHYRDDSEWGATGQYDYNGNPWAAPGSAYYNPAYVQSYGPAYMEDDHNNNSTPEPGPSAVSAEPPDKPRGRKRSTYGGNLFTADDVMYLKKYIDYCHEQGMVLSLREICERIAVKHQIRLGGYTMNVDRSVSPNADGDDEDETGGPIHPVAVPAETGGRNRSPTPPRALFRSTTGKGNAFTDADIAFLVRFLEYRKSQGKLDMVTFWKDVAAKAPHHSRASWMKFWRRHKHELEHDETADAPLPDRPDKKRRYSREDDILLAKHFYNKVEGTSDKIFQAFARTHPHHPWKGWQEHHRIHKVKIDNFIQRLANGETLDEEDEM</sequence>
<evidence type="ECO:0008006" key="4">
    <source>
        <dbReference type="Google" id="ProtNLM"/>
    </source>
</evidence>
<dbReference type="SUPFAM" id="SSF52113">
    <property type="entry name" value="BRCT domain"/>
    <property type="match status" value="1"/>
</dbReference>
<feature type="region of interest" description="Disordered" evidence="1">
    <location>
        <begin position="271"/>
        <end position="312"/>
    </location>
</feature>
<reference evidence="2" key="1">
    <citation type="submission" date="2023-03" db="EMBL/GenBank/DDBJ databases">
        <title>Massive genome expansion in bonnet fungi (Mycena s.s.) driven by repeated elements and novel gene families across ecological guilds.</title>
        <authorList>
            <consortium name="Lawrence Berkeley National Laboratory"/>
            <person name="Harder C.B."/>
            <person name="Miyauchi S."/>
            <person name="Viragh M."/>
            <person name="Kuo A."/>
            <person name="Thoen E."/>
            <person name="Andreopoulos B."/>
            <person name="Lu D."/>
            <person name="Skrede I."/>
            <person name="Drula E."/>
            <person name="Henrissat B."/>
            <person name="Morin E."/>
            <person name="Kohler A."/>
            <person name="Barry K."/>
            <person name="LaButti K."/>
            <person name="Morin E."/>
            <person name="Salamov A."/>
            <person name="Lipzen A."/>
            <person name="Mereny Z."/>
            <person name="Hegedus B."/>
            <person name="Baldrian P."/>
            <person name="Stursova M."/>
            <person name="Weitz H."/>
            <person name="Taylor A."/>
            <person name="Grigoriev I.V."/>
            <person name="Nagy L.G."/>
            <person name="Martin F."/>
            <person name="Kauserud H."/>
        </authorList>
    </citation>
    <scope>NUCLEOTIDE SEQUENCE</scope>
    <source>
        <strain evidence="2">9284</strain>
    </source>
</reference>
<accession>A0AAD7CFB1</accession>
<dbReference type="InterPro" id="IPR036420">
    <property type="entry name" value="BRCT_dom_sf"/>
</dbReference>
<evidence type="ECO:0000313" key="2">
    <source>
        <dbReference type="EMBL" id="KAJ7647365.1"/>
    </source>
</evidence>
<feature type="region of interest" description="Disordered" evidence="1">
    <location>
        <begin position="180"/>
        <end position="216"/>
    </location>
</feature>
<feature type="region of interest" description="Disordered" evidence="1">
    <location>
        <begin position="102"/>
        <end position="127"/>
    </location>
</feature>
<dbReference type="Proteomes" id="UP001221142">
    <property type="component" value="Unassembled WGS sequence"/>
</dbReference>
<evidence type="ECO:0000313" key="3">
    <source>
        <dbReference type="Proteomes" id="UP001221142"/>
    </source>
</evidence>
<organism evidence="2 3">
    <name type="scientific">Roridomyces roridus</name>
    <dbReference type="NCBI Taxonomy" id="1738132"/>
    <lineage>
        <taxon>Eukaryota</taxon>
        <taxon>Fungi</taxon>
        <taxon>Dikarya</taxon>
        <taxon>Basidiomycota</taxon>
        <taxon>Agaricomycotina</taxon>
        <taxon>Agaricomycetes</taxon>
        <taxon>Agaricomycetidae</taxon>
        <taxon>Agaricales</taxon>
        <taxon>Marasmiineae</taxon>
        <taxon>Mycenaceae</taxon>
        <taxon>Roridomyces</taxon>
    </lineage>
</organism>
<comment type="caution">
    <text evidence="2">The sequence shown here is derived from an EMBL/GenBank/DDBJ whole genome shotgun (WGS) entry which is preliminary data.</text>
</comment>
<gene>
    <name evidence="2" type="ORF">FB45DRAFT_893248</name>
</gene>
<protein>
    <recommendedName>
        <fullName evidence="4">BRCT domain-containing protein</fullName>
    </recommendedName>
</protein>